<dbReference type="Proteomes" id="UP000650467">
    <property type="component" value="Unassembled WGS sequence"/>
</dbReference>
<keyword evidence="3" id="KW-1185">Reference proteome</keyword>
<protein>
    <submittedName>
        <fullName evidence="2">Uncharacterized protein</fullName>
    </submittedName>
</protein>
<feature type="region of interest" description="Disordered" evidence="1">
    <location>
        <begin position="104"/>
        <end position="137"/>
    </location>
</feature>
<gene>
    <name evidence="2" type="ORF">HXX76_015704</name>
</gene>
<sequence length="203" mass="21058">MAALTPIAASRPAASTPCAAATPSPQQPQPQEQLTPAPRPGPGRQPFKAMDSNTTPTPALAPAFSFCTAVDYAAITPVLVRGQGATPSVASSTSGAYATPCTAASTAAGPCATPSSTTGADGTPEAPAAQALTRGVPGTESHRRYLVDCGKVVGVNNTMRRYHEEKPLRPPAVVQSTPFQERVNRELRAEEQLQQTLQGRGRR</sequence>
<evidence type="ECO:0000256" key="1">
    <source>
        <dbReference type="SAM" id="MobiDB-lite"/>
    </source>
</evidence>
<dbReference type="AlphaFoldDB" id="A0A835S8T2"/>
<feature type="compositionally biased region" description="Low complexity" evidence="1">
    <location>
        <begin position="8"/>
        <end position="36"/>
    </location>
</feature>
<organism evidence="2 3">
    <name type="scientific">Chlamydomonas incerta</name>
    <dbReference type="NCBI Taxonomy" id="51695"/>
    <lineage>
        <taxon>Eukaryota</taxon>
        <taxon>Viridiplantae</taxon>
        <taxon>Chlorophyta</taxon>
        <taxon>core chlorophytes</taxon>
        <taxon>Chlorophyceae</taxon>
        <taxon>CS clade</taxon>
        <taxon>Chlamydomonadales</taxon>
        <taxon>Chlamydomonadaceae</taxon>
        <taxon>Chlamydomonas</taxon>
    </lineage>
</organism>
<evidence type="ECO:0000313" key="2">
    <source>
        <dbReference type="EMBL" id="KAG2422873.1"/>
    </source>
</evidence>
<name>A0A835S8T2_CHLIN</name>
<comment type="caution">
    <text evidence="2">The sequence shown here is derived from an EMBL/GenBank/DDBJ whole genome shotgun (WGS) entry which is preliminary data.</text>
</comment>
<dbReference type="EMBL" id="JAEHOC010000091">
    <property type="protein sequence ID" value="KAG2422873.1"/>
    <property type="molecule type" value="Genomic_DNA"/>
</dbReference>
<proteinExistence type="predicted"/>
<feature type="region of interest" description="Disordered" evidence="1">
    <location>
        <begin position="1"/>
        <end position="55"/>
    </location>
</feature>
<evidence type="ECO:0000313" key="3">
    <source>
        <dbReference type="Proteomes" id="UP000650467"/>
    </source>
</evidence>
<accession>A0A835S8T2</accession>
<dbReference type="OrthoDB" id="549165at2759"/>
<reference evidence="2" key="1">
    <citation type="journal article" date="2020" name="bioRxiv">
        <title>Comparative genomics of Chlamydomonas.</title>
        <authorList>
            <person name="Craig R.J."/>
            <person name="Hasan A.R."/>
            <person name="Ness R.W."/>
            <person name="Keightley P.D."/>
        </authorList>
    </citation>
    <scope>NUCLEOTIDE SEQUENCE</scope>
    <source>
        <strain evidence="2">SAG 7.73</strain>
    </source>
</reference>